<dbReference type="Pfam" id="PF12631">
    <property type="entry name" value="MnmE_helical"/>
    <property type="match status" value="1"/>
</dbReference>
<dbReference type="Pfam" id="PF01926">
    <property type="entry name" value="MMR_HSR1"/>
    <property type="match status" value="1"/>
</dbReference>
<evidence type="ECO:0000256" key="4">
    <source>
        <dbReference type="ARBA" id="ARBA00022958"/>
    </source>
</evidence>
<keyword evidence="6" id="KW-0460">Magnesium</keyword>
<evidence type="ECO:0000256" key="7">
    <source>
        <dbReference type="RuleBase" id="RU003313"/>
    </source>
</evidence>
<dbReference type="CDD" id="cd04164">
    <property type="entry name" value="trmE"/>
    <property type="match status" value="1"/>
</dbReference>
<evidence type="ECO:0000256" key="1">
    <source>
        <dbReference type="ARBA" id="ARBA00011043"/>
    </source>
</evidence>
<dbReference type="PRINTS" id="PR00326">
    <property type="entry name" value="GTP1OBG"/>
</dbReference>
<feature type="binding site" evidence="6">
    <location>
        <position position="436"/>
    </location>
    <ligand>
        <name>(6S)-5-formyl-5,6,7,8-tetrahydrofolate</name>
        <dbReference type="ChEBI" id="CHEBI:57457"/>
    </ligand>
</feature>
<dbReference type="InterPro" id="IPR018948">
    <property type="entry name" value="GTP-bd_TrmE_N"/>
</dbReference>
<evidence type="ECO:0000313" key="10">
    <source>
        <dbReference type="Proteomes" id="UP001205906"/>
    </source>
</evidence>
<evidence type="ECO:0000256" key="3">
    <source>
        <dbReference type="ARBA" id="ARBA00022741"/>
    </source>
</evidence>
<feature type="domain" description="TrmE-type G" evidence="8">
    <location>
        <begin position="216"/>
        <end position="361"/>
    </location>
</feature>
<dbReference type="Pfam" id="PF10396">
    <property type="entry name" value="TrmE_N"/>
    <property type="match status" value="1"/>
</dbReference>
<dbReference type="PANTHER" id="PTHR42714">
    <property type="entry name" value="TRNA MODIFICATION GTPASE GTPBP3"/>
    <property type="match status" value="1"/>
</dbReference>
<feature type="binding site" evidence="6">
    <location>
        <begin position="245"/>
        <end position="251"/>
    </location>
    <ligand>
        <name>GTP</name>
        <dbReference type="ChEBI" id="CHEBI:37565"/>
    </ligand>
</feature>
<dbReference type="Proteomes" id="UP001205906">
    <property type="component" value="Unassembled WGS sequence"/>
</dbReference>
<keyword evidence="5 6" id="KW-0342">GTP-binding</keyword>
<dbReference type="InterPro" id="IPR025867">
    <property type="entry name" value="MnmE_helical"/>
</dbReference>
<dbReference type="InterPro" id="IPR006073">
    <property type="entry name" value="GTP-bd"/>
</dbReference>
<dbReference type="PROSITE" id="PS51709">
    <property type="entry name" value="G_TRME"/>
    <property type="match status" value="1"/>
</dbReference>
<evidence type="ECO:0000256" key="6">
    <source>
        <dbReference type="HAMAP-Rule" id="MF_00379"/>
    </source>
</evidence>
<comment type="caution">
    <text evidence="6">Lacks conserved residue(s) required for the propagation of feature annotation.</text>
</comment>
<keyword evidence="4 6" id="KW-0630">Potassium</keyword>
<evidence type="ECO:0000259" key="8">
    <source>
        <dbReference type="PROSITE" id="PS51709"/>
    </source>
</evidence>
<evidence type="ECO:0000256" key="5">
    <source>
        <dbReference type="ARBA" id="ARBA00023134"/>
    </source>
</evidence>
<evidence type="ECO:0000313" key="9">
    <source>
        <dbReference type="EMBL" id="MCO6048871.1"/>
    </source>
</evidence>
<keyword evidence="2 6" id="KW-0819">tRNA processing</keyword>
<proteinExistence type="inferred from homology"/>
<dbReference type="PANTHER" id="PTHR42714:SF2">
    <property type="entry name" value="TRNA MODIFICATION GTPASE GTPBP3, MITOCHONDRIAL"/>
    <property type="match status" value="1"/>
</dbReference>
<organism evidence="9 10">
    <name type="scientific">Mesorhizobium liriopis</name>
    <dbReference type="NCBI Taxonomy" id="2953882"/>
    <lineage>
        <taxon>Bacteria</taxon>
        <taxon>Pseudomonadati</taxon>
        <taxon>Pseudomonadota</taxon>
        <taxon>Alphaproteobacteria</taxon>
        <taxon>Hyphomicrobiales</taxon>
        <taxon>Phyllobacteriaceae</taxon>
        <taxon>Mesorhizobium</taxon>
    </lineage>
</organism>
<dbReference type="InterPro" id="IPR005225">
    <property type="entry name" value="Small_GTP-bd"/>
</dbReference>
<keyword evidence="3 6" id="KW-0547">Nucleotide-binding</keyword>
<comment type="subcellular location">
    <subcellularLocation>
        <location evidence="6">Cytoplasm</location>
    </subcellularLocation>
</comment>
<dbReference type="NCBIfam" id="TIGR00450">
    <property type="entry name" value="mnmE_trmE_thdF"/>
    <property type="match status" value="1"/>
</dbReference>
<comment type="similarity">
    <text evidence="1 6 7">Belongs to the TRAFAC class TrmE-Era-EngA-EngB-Septin-like GTPase superfamily. TrmE GTPase family.</text>
</comment>
<dbReference type="SUPFAM" id="SSF52540">
    <property type="entry name" value="P-loop containing nucleoside triphosphate hydrolases"/>
    <property type="match status" value="1"/>
</dbReference>
<comment type="cofactor">
    <cofactor evidence="6">
        <name>K(+)</name>
        <dbReference type="ChEBI" id="CHEBI:29103"/>
    </cofactor>
    <text evidence="6">Binds 1 potassium ion per subunit.</text>
</comment>
<feature type="binding site" evidence="6">
    <location>
        <begin position="270"/>
        <end position="273"/>
    </location>
    <ligand>
        <name>GTP</name>
        <dbReference type="ChEBI" id="CHEBI:37565"/>
    </ligand>
</feature>
<feature type="binding site" evidence="6">
    <location>
        <position position="230"/>
    </location>
    <ligand>
        <name>Mg(2+)</name>
        <dbReference type="ChEBI" id="CHEBI:18420"/>
    </ligand>
</feature>
<comment type="caution">
    <text evidence="9">The sequence shown here is derived from an EMBL/GenBank/DDBJ whole genome shotgun (WGS) entry which is preliminary data.</text>
</comment>
<dbReference type="RefSeq" id="WP_252816092.1">
    <property type="nucleotide sequence ID" value="NZ_JAMXQS010000002.1"/>
</dbReference>
<dbReference type="NCBIfam" id="TIGR00231">
    <property type="entry name" value="small_GTP"/>
    <property type="match status" value="1"/>
</dbReference>
<keyword evidence="6" id="KW-0963">Cytoplasm</keyword>
<dbReference type="HAMAP" id="MF_00379">
    <property type="entry name" value="GTPase_MnmE"/>
    <property type="match status" value="1"/>
</dbReference>
<evidence type="ECO:0000256" key="2">
    <source>
        <dbReference type="ARBA" id="ARBA00022694"/>
    </source>
</evidence>
<dbReference type="InterPro" id="IPR027417">
    <property type="entry name" value="P-loop_NTPase"/>
</dbReference>
<keyword evidence="6 9" id="KW-0378">Hydrolase</keyword>
<comment type="subunit">
    <text evidence="6">Homodimer. Heterotetramer of two MnmE and two MnmG subunits.</text>
</comment>
<dbReference type="InterPro" id="IPR004520">
    <property type="entry name" value="GTPase_MnmE"/>
</dbReference>
<dbReference type="InterPro" id="IPR027266">
    <property type="entry name" value="TrmE/GcvT-like"/>
</dbReference>
<dbReference type="NCBIfam" id="NF003661">
    <property type="entry name" value="PRK05291.1-3"/>
    <property type="match status" value="1"/>
</dbReference>
<feature type="binding site" evidence="6">
    <location>
        <position position="80"/>
    </location>
    <ligand>
        <name>(6S)-5-formyl-5,6,7,8-tetrahydrofolate</name>
        <dbReference type="ChEBI" id="CHEBI:57457"/>
    </ligand>
</feature>
<dbReference type="Gene3D" id="1.20.120.430">
    <property type="entry name" value="tRNA modification GTPase MnmE domain 2"/>
    <property type="match status" value="1"/>
</dbReference>
<feature type="binding site" evidence="6">
    <location>
        <position position="119"/>
    </location>
    <ligand>
        <name>(6S)-5-formyl-5,6,7,8-tetrahydrofolate</name>
        <dbReference type="ChEBI" id="CHEBI:57457"/>
    </ligand>
</feature>
<keyword evidence="6" id="KW-0479">Metal-binding</keyword>
<protein>
    <recommendedName>
        <fullName evidence="6">tRNA modification GTPase MnmE</fullName>
        <ecNumber evidence="6">3.6.-.-</ecNumber>
    </recommendedName>
</protein>
<feature type="binding site" evidence="6">
    <location>
        <position position="251"/>
    </location>
    <ligand>
        <name>Mg(2+)</name>
        <dbReference type="ChEBI" id="CHEBI:18420"/>
    </ligand>
</feature>
<sequence length="436" mass="46611">MTAIDTIFALGSGRLPAAIGVVRLSGPKTATVIEALANTLPPHRQLTPRALRDADGQLIDHGMVVFFEGPRSETGEDCGEFHIHGGRAILDRLFAALRAHGLRMAEPGEFSRRAFLNGKADLVQTEAVADLVAAETEAERRFAAENLGGRQSALYASWRKRMLHARAMIEAELDFSDESDVPGSVADRIWMDMAALRGEVLAHLGGLARVNQMREGFEVVILGAPNAGKSTLLNALAQREAAIVSDEAGTTRDLIEVQLSLDGNRVRLVDTAGLRENAGRVESIGIARALERAREAKLVLHLIDLSDPQPQSLPQAHPNIVTVGSKADLAGNDRPRTDLTISAETGEGIEALLSLIGSQAASSLGDLGEILPSRERHATYLRVAAAELEDASIDSRPLELRAESLRLAATALGRITGEIGTEDVLGEIFSSFCIGK</sequence>
<dbReference type="EMBL" id="JAMXQS010000002">
    <property type="protein sequence ID" value="MCO6048871.1"/>
    <property type="molecule type" value="Genomic_DNA"/>
</dbReference>
<accession>A0ABT1C412</accession>
<dbReference type="CDD" id="cd14858">
    <property type="entry name" value="TrmE_N"/>
    <property type="match status" value="1"/>
</dbReference>
<name>A0ABT1C412_9HYPH</name>
<dbReference type="EC" id="3.6.-.-" evidence="6"/>
<gene>
    <name evidence="6 9" type="primary">mnmE</name>
    <name evidence="6" type="synonym">trmE</name>
    <name evidence="9" type="ORF">NGM99_03595</name>
</gene>
<dbReference type="Gene3D" id="3.30.1360.120">
    <property type="entry name" value="Probable tRNA modification gtpase trme, domain 1"/>
    <property type="match status" value="1"/>
</dbReference>
<dbReference type="GO" id="GO:0016787">
    <property type="term" value="F:hydrolase activity"/>
    <property type="evidence" value="ECO:0007669"/>
    <property type="project" value="UniProtKB-KW"/>
</dbReference>
<feature type="binding site" evidence="6">
    <location>
        <position position="23"/>
    </location>
    <ligand>
        <name>(6S)-5-formyl-5,6,7,8-tetrahydrofolate</name>
        <dbReference type="ChEBI" id="CHEBI:57457"/>
    </ligand>
</feature>
<dbReference type="Gene3D" id="3.40.50.300">
    <property type="entry name" value="P-loop containing nucleotide triphosphate hydrolases"/>
    <property type="match status" value="1"/>
</dbReference>
<reference evidence="9 10" key="1">
    <citation type="submission" date="2022-06" db="EMBL/GenBank/DDBJ databases">
        <title>Mesorhizobium sp. strain RP14 Genome sequencing and assembly.</title>
        <authorList>
            <person name="Kim I."/>
        </authorList>
    </citation>
    <scope>NUCLEOTIDE SEQUENCE [LARGE SCALE GENOMIC DNA]</scope>
    <source>
        <strain evidence="10">RP14(2022)</strain>
    </source>
</reference>
<dbReference type="InterPro" id="IPR027368">
    <property type="entry name" value="MnmE_dom2"/>
</dbReference>
<comment type="function">
    <text evidence="6">Exhibits a very high intrinsic GTPase hydrolysis rate. Involved in the addition of a carboxymethylaminomethyl (cmnm) group at the wobble position (U34) of certain tRNAs, forming tRNA-cmnm(5)s(2)U34.</text>
</comment>
<feature type="binding site" evidence="6">
    <location>
        <begin position="226"/>
        <end position="231"/>
    </location>
    <ligand>
        <name>GTP</name>
        <dbReference type="ChEBI" id="CHEBI:37565"/>
    </ligand>
</feature>
<keyword evidence="10" id="KW-1185">Reference proteome</keyword>
<dbReference type="InterPro" id="IPR031168">
    <property type="entry name" value="G_TrmE"/>
</dbReference>